<feature type="domain" description="Homeobox" evidence="9">
    <location>
        <begin position="52"/>
        <end position="100"/>
    </location>
</feature>
<evidence type="ECO:0000256" key="3">
    <source>
        <dbReference type="ARBA" id="ARBA00022490"/>
    </source>
</evidence>
<gene>
    <name evidence="10" type="ORF">APTSU1_000681200</name>
</gene>
<dbReference type="EMBL" id="BAAFST010000007">
    <property type="protein sequence ID" value="GAB1291582.1"/>
    <property type="molecule type" value="Genomic_DNA"/>
</dbReference>
<dbReference type="Pfam" id="PF00685">
    <property type="entry name" value="Sulfotransfer_1"/>
    <property type="match status" value="1"/>
</dbReference>
<dbReference type="PANTHER" id="PTHR11783">
    <property type="entry name" value="SULFOTRANSFERASE SULT"/>
    <property type="match status" value="1"/>
</dbReference>
<reference evidence="10 11" key="1">
    <citation type="submission" date="2024-08" db="EMBL/GenBank/DDBJ databases">
        <title>The draft genome of Apodemus speciosus.</title>
        <authorList>
            <person name="Nabeshima K."/>
            <person name="Suzuki S."/>
            <person name="Onuma M."/>
        </authorList>
    </citation>
    <scope>NUCLEOTIDE SEQUENCE [LARGE SCALE GENOMIC DNA]</scope>
    <source>
        <strain evidence="10">IB14-021</strain>
    </source>
</reference>
<evidence type="ECO:0000256" key="4">
    <source>
        <dbReference type="ARBA" id="ARBA00022679"/>
    </source>
</evidence>
<proteinExistence type="inferred from homology"/>
<dbReference type="Gene3D" id="1.10.10.60">
    <property type="entry name" value="Homeodomain-like"/>
    <property type="match status" value="1"/>
</dbReference>
<feature type="compositionally biased region" description="Polar residues" evidence="8">
    <location>
        <begin position="36"/>
        <end position="52"/>
    </location>
</feature>
<keyword evidence="4 7" id="KW-0808">Transferase</keyword>
<sequence>MERKPSKENDLLFARVTSDLQSSPGALGLPSQQCLMASQVPSQSQDSPNDPVTQKKKRNVLSKEQKLVLGKHFANSKYVSQEQYKTLVKQLGMKENQIKLLSYCWFTFFACGHLYEVLSNTHLSLLDLGSNFLEDTLVNLLCEALKDPKYTLKELWLDQCEFRSDCCEDLSLALTTCKTLKSLNVDWKPLDHSMLVVLCEALNHKDCNLNTLASGTNWLTEIVCLIQTKGDPKWIQSVPIWERSPCVESEIGHHKLINKEGPRLMISHLPIYFFHKSLFSSKTKVNPRDVLVSGYFFWGKTNLIKNPGSMETYFEWFLKGNVPYGSWFEHIRGWLSMREEKNFLLLCYDDLKRDIRGTIEKICEFLGKKIKPDEMDLIIKYSSFQAMKENKMCDYNIIAKDVVTNGLQIFRKGTTGDWKNYFTVAQAEAFDKVYQEKMAGFPPGLFPWE</sequence>
<keyword evidence="5 6" id="KW-0371">Homeobox</keyword>
<dbReference type="SMART" id="SM00368">
    <property type="entry name" value="LRR_RI"/>
    <property type="match status" value="2"/>
</dbReference>
<evidence type="ECO:0000256" key="7">
    <source>
        <dbReference type="RuleBase" id="RU361155"/>
    </source>
</evidence>
<comment type="caution">
    <text evidence="10">The sequence shown here is derived from an EMBL/GenBank/DDBJ whole genome shotgun (WGS) entry which is preliminary data.</text>
</comment>
<evidence type="ECO:0000256" key="1">
    <source>
        <dbReference type="ARBA" id="ARBA00004496"/>
    </source>
</evidence>
<dbReference type="SMART" id="SM00389">
    <property type="entry name" value="HOX"/>
    <property type="match status" value="1"/>
</dbReference>
<dbReference type="EC" id="2.8.2.-" evidence="7"/>
<comment type="subcellular location">
    <subcellularLocation>
        <location evidence="1">Cytoplasm</location>
    </subcellularLocation>
    <subcellularLocation>
        <location evidence="5 6">Nucleus</location>
    </subcellularLocation>
</comment>
<dbReference type="Gene3D" id="3.40.50.300">
    <property type="entry name" value="P-loop containing nucleotide triphosphate hydrolases"/>
    <property type="match status" value="1"/>
</dbReference>
<evidence type="ECO:0000256" key="2">
    <source>
        <dbReference type="ARBA" id="ARBA00005771"/>
    </source>
</evidence>
<dbReference type="InterPro" id="IPR001356">
    <property type="entry name" value="HD"/>
</dbReference>
<dbReference type="SUPFAM" id="SSF52047">
    <property type="entry name" value="RNI-like"/>
    <property type="match status" value="1"/>
</dbReference>
<dbReference type="InterPro" id="IPR009057">
    <property type="entry name" value="Homeodomain-like_sf"/>
</dbReference>
<evidence type="ECO:0000313" key="11">
    <source>
        <dbReference type="Proteomes" id="UP001623349"/>
    </source>
</evidence>
<evidence type="ECO:0000313" key="10">
    <source>
        <dbReference type="EMBL" id="GAB1291582.1"/>
    </source>
</evidence>
<dbReference type="Pfam" id="PF00046">
    <property type="entry name" value="Homeodomain"/>
    <property type="match status" value="1"/>
</dbReference>
<dbReference type="Proteomes" id="UP001623349">
    <property type="component" value="Unassembled WGS sequence"/>
</dbReference>
<evidence type="ECO:0000259" key="9">
    <source>
        <dbReference type="PROSITE" id="PS50071"/>
    </source>
</evidence>
<evidence type="ECO:0000256" key="8">
    <source>
        <dbReference type="SAM" id="MobiDB-lite"/>
    </source>
</evidence>
<protein>
    <recommendedName>
        <fullName evidence="7">Sulfotransferase</fullName>
        <ecNumber evidence="7">2.8.2.-</ecNumber>
    </recommendedName>
</protein>
<dbReference type="SUPFAM" id="SSF52540">
    <property type="entry name" value="P-loop containing nucleoside triphosphate hydrolases"/>
    <property type="match status" value="1"/>
</dbReference>
<name>A0ABQ0EWZ6_APOSI</name>
<dbReference type="SUPFAM" id="SSF46689">
    <property type="entry name" value="Homeodomain-like"/>
    <property type="match status" value="1"/>
</dbReference>
<evidence type="ECO:0000256" key="6">
    <source>
        <dbReference type="RuleBase" id="RU000682"/>
    </source>
</evidence>
<feature type="DNA-binding region" description="Homeobox" evidence="5">
    <location>
        <begin position="54"/>
        <end position="101"/>
    </location>
</feature>
<evidence type="ECO:0000256" key="5">
    <source>
        <dbReference type="PROSITE-ProRule" id="PRU00108"/>
    </source>
</evidence>
<comment type="similarity">
    <text evidence="2 7">Belongs to the sulfotransferase 1 family.</text>
</comment>
<keyword evidence="5 6" id="KW-0238">DNA-binding</keyword>
<accession>A0ABQ0EWZ6</accession>
<dbReference type="InterPro" id="IPR027417">
    <property type="entry name" value="P-loop_NTPase"/>
</dbReference>
<dbReference type="PROSITE" id="PS50071">
    <property type="entry name" value="HOMEOBOX_2"/>
    <property type="match status" value="1"/>
</dbReference>
<dbReference type="CDD" id="cd00086">
    <property type="entry name" value="homeodomain"/>
    <property type="match status" value="1"/>
</dbReference>
<organism evidence="10 11">
    <name type="scientific">Apodemus speciosus</name>
    <name type="common">Large Japanese field mouse</name>
    <dbReference type="NCBI Taxonomy" id="105296"/>
    <lineage>
        <taxon>Eukaryota</taxon>
        <taxon>Metazoa</taxon>
        <taxon>Chordata</taxon>
        <taxon>Craniata</taxon>
        <taxon>Vertebrata</taxon>
        <taxon>Euteleostomi</taxon>
        <taxon>Mammalia</taxon>
        <taxon>Eutheria</taxon>
        <taxon>Euarchontoglires</taxon>
        <taxon>Glires</taxon>
        <taxon>Rodentia</taxon>
        <taxon>Myomorpha</taxon>
        <taxon>Muroidea</taxon>
        <taxon>Muridae</taxon>
        <taxon>Murinae</taxon>
        <taxon>Apodemus</taxon>
    </lineage>
</organism>
<dbReference type="InterPro" id="IPR000863">
    <property type="entry name" value="Sulfotransferase_dom"/>
</dbReference>
<feature type="region of interest" description="Disordered" evidence="8">
    <location>
        <begin position="36"/>
        <end position="57"/>
    </location>
</feature>
<keyword evidence="3" id="KW-0963">Cytoplasm</keyword>
<keyword evidence="5 6" id="KW-0539">Nucleus</keyword>
<keyword evidence="11" id="KW-1185">Reference proteome</keyword>